<proteinExistence type="predicted"/>
<gene>
    <name evidence="2" type="ORF">DV701_09765</name>
</gene>
<dbReference type="RefSeq" id="WP_114928131.1">
    <property type="nucleotide sequence ID" value="NZ_CP031229.1"/>
</dbReference>
<sequence length="109" mass="10891">MVLATGAFLGSWIAASASSLGVDGGVLQTWSYTVDLGIQDPGSQPSPIQASRPAEIVGAEPTETQGTVDPDHDLGADEVVTAEDVSPPSELMVDIAGDTAPPPGPAPAP</sequence>
<evidence type="ECO:0000256" key="1">
    <source>
        <dbReference type="SAM" id="MobiDB-lite"/>
    </source>
</evidence>
<dbReference type="AlphaFoldDB" id="A0A345NMV8"/>
<dbReference type="KEGG" id="orn:DV701_09765"/>
<dbReference type="EMBL" id="CP031229">
    <property type="protein sequence ID" value="AXH96366.1"/>
    <property type="molecule type" value="Genomic_DNA"/>
</dbReference>
<reference evidence="2 3" key="1">
    <citation type="submission" date="2018-07" db="EMBL/GenBank/DDBJ databases">
        <title>Complete genome sequencing of Ornithinimicrobium sp. AMA3305.</title>
        <authorList>
            <person name="Bae J.-W."/>
        </authorList>
    </citation>
    <scope>NUCLEOTIDE SEQUENCE [LARGE SCALE GENOMIC DNA]</scope>
    <source>
        <strain evidence="2 3">AMA3305</strain>
    </source>
</reference>
<name>A0A345NMV8_9MICO</name>
<organism evidence="2 3">
    <name type="scientific">Ornithinimicrobium avium</name>
    <dbReference type="NCBI Taxonomy" id="2283195"/>
    <lineage>
        <taxon>Bacteria</taxon>
        <taxon>Bacillati</taxon>
        <taxon>Actinomycetota</taxon>
        <taxon>Actinomycetes</taxon>
        <taxon>Micrococcales</taxon>
        <taxon>Ornithinimicrobiaceae</taxon>
        <taxon>Ornithinimicrobium</taxon>
    </lineage>
</organism>
<accession>A0A345NMV8</accession>
<feature type="region of interest" description="Disordered" evidence="1">
    <location>
        <begin position="39"/>
        <end position="109"/>
    </location>
</feature>
<dbReference type="Proteomes" id="UP000253790">
    <property type="component" value="Chromosome"/>
</dbReference>
<feature type="compositionally biased region" description="Pro residues" evidence="1">
    <location>
        <begin position="100"/>
        <end position="109"/>
    </location>
</feature>
<evidence type="ECO:0000313" key="2">
    <source>
        <dbReference type="EMBL" id="AXH96366.1"/>
    </source>
</evidence>
<protein>
    <submittedName>
        <fullName evidence="2">Uncharacterized protein</fullName>
    </submittedName>
</protein>
<keyword evidence="3" id="KW-1185">Reference proteome</keyword>
<evidence type="ECO:0000313" key="3">
    <source>
        <dbReference type="Proteomes" id="UP000253790"/>
    </source>
</evidence>